<dbReference type="Proteomes" id="UP000182860">
    <property type="component" value="Unassembled WGS sequence"/>
</dbReference>
<evidence type="ECO:0000256" key="10">
    <source>
        <dbReference type="ARBA" id="ARBA00023146"/>
    </source>
</evidence>
<proteinExistence type="inferred from homology"/>
<feature type="binding site" evidence="16">
    <location>
        <begin position="252"/>
        <end position="254"/>
    </location>
    <ligand>
        <name>ATP</name>
        <dbReference type="ChEBI" id="CHEBI:30616"/>
    </ligand>
</feature>
<dbReference type="Pfam" id="PF00587">
    <property type="entry name" value="tRNA-synt_2b"/>
    <property type="match status" value="1"/>
</dbReference>
<gene>
    <name evidence="19" type="ORF">AUJ35_02300</name>
</gene>
<evidence type="ECO:0000256" key="1">
    <source>
        <dbReference type="ARBA" id="ARBA00004496"/>
    </source>
</evidence>
<dbReference type="InterPro" id="IPR006195">
    <property type="entry name" value="aa-tRNA-synth_II"/>
</dbReference>
<dbReference type="SUPFAM" id="SSF55681">
    <property type="entry name" value="Class II aaRS and biotin synthetases"/>
    <property type="match status" value="1"/>
</dbReference>
<evidence type="ECO:0000256" key="11">
    <source>
        <dbReference type="ARBA" id="ARBA00039158"/>
    </source>
</evidence>
<feature type="binding site" evidence="16">
    <location>
        <begin position="339"/>
        <end position="342"/>
    </location>
    <ligand>
        <name>ATP</name>
        <dbReference type="ChEBI" id="CHEBI:30616"/>
    </ligand>
</feature>
<evidence type="ECO:0000256" key="16">
    <source>
        <dbReference type="PIRSR" id="PIRSR001529-2"/>
    </source>
</evidence>
<feature type="binding site" evidence="15">
    <location>
        <position position="275"/>
    </location>
    <ligand>
        <name>L-serine</name>
        <dbReference type="ChEBI" id="CHEBI:33384"/>
    </ligand>
</feature>
<evidence type="ECO:0000256" key="8">
    <source>
        <dbReference type="ARBA" id="ARBA00022840"/>
    </source>
</evidence>
<protein>
    <recommendedName>
        <fullName evidence="11 14">Serine--tRNA ligase</fullName>
        <ecNumber evidence="4 14">6.1.1.11</ecNumber>
    </recommendedName>
</protein>
<dbReference type="CDD" id="cd00770">
    <property type="entry name" value="SerRS_core"/>
    <property type="match status" value="1"/>
</dbReference>
<evidence type="ECO:0000259" key="18">
    <source>
        <dbReference type="PROSITE" id="PS50862"/>
    </source>
</evidence>
<dbReference type="PIRSF" id="PIRSF001529">
    <property type="entry name" value="Ser-tRNA-synth_IIa"/>
    <property type="match status" value="1"/>
</dbReference>
<sequence length="417" mass="47133">MLDIKYIRDNEAKVKTALLKRLAPEDLDLASILALDDERKEAIKKVEELKSERNKFSKIKPDAATIARMKSLGEEIAALDRSLAKIELEFSAKMLALPNIPADDVVAGGKENNQVIYTFGELPKFTFMPKDHVELATSLDIIDYERAAKMSGSGFWIYKGVGALLEWALLNYFIDFHTQNGYTFIIPPFLLNEASATASGHLPKFYDDLFWTEDKLCLNATSEMMLGNYHRDEILTEAELPHKYFAYSPCFRREAGSYRKEERGMIRGHQFNKVEMFQYTKPEESWSAFSDMRSQAEKLLAGLGLHFQTSQLAAGDCSAAMVKTLDLEVWIPSMGIYKEVSSVSNALDYQCRRGVMRFKNKETGKTEFMHTLNGSGLATSRLLPAILEQFQQADGSVIIPEVLRRFMPNNLAVIAVK</sequence>
<comment type="pathway">
    <text evidence="2">Aminoacyl-tRNA biosynthesis; selenocysteinyl-tRNA(Sec) biosynthesis; L-seryl-tRNA(Sec) from L-serine and tRNA(Sec): step 1/1.</text>
</comment>
<dbReference type="InterPro" id="IPR045864">
    <property type="entry name" value="aa-tRNA-synth_II/BPL/LPL"/>
</dbReference>
<dbReference type="PANTHER" id="PTHR43697:SF1">
    <property type="entry name" value="SERINE--TRNA LIGASE"/>
    <property type="match status" value="1"/>
</dbReference>
<dbReference type="NCBIfam" id="TIGR00414">
    <property type="entry name" value="serS"/>
    <property type="match status" value="1"/>
</dbReference>
<keyword evidence="5" id="KW-0963">Cytoplasm</keyword>
<feature type="binding site" evidence="15">
    <location>
        <position position="252"/>
    </location>
    <ligand>
        <name>L-serine</name>
        <dbReference type="ChEBI" id="CHEBI:33384"/>
    </ligand>
</feature>
<dbReference type="GO" id="GO:0004828">
    <property type="term" value="F:serine-tRNA ligase activity"/>
    <property type="evidence" value="ECO:0007669"/>
    <property type="project" value="UniProtKB-UniRule"/>
</dbReference>
<dbReference type="InterPro" id="IPR015866">
    <property type="entry name" value="Ser-tRNA-synth_1_N"/>
</dbReference>
<comment type="similarity">
    <text evidence="3">Belongs to the class-II aminoacyl-tRNA synthetase family. Type-1 seryl-tRNA synthetase subfamily.</text>
</comment>
<dbReference type="Pfam" id="PF02403">
    <property type="entry name" value="Seryl_tRNA_N"/>
    <property type="match status" value="1"/>
</dbReference>
<organism evidence="19 20">
    <name type="scientific">Candidatus Falkowbacteria bacterium CG1_02_41_21</name>
    <dbReference type="NCBI Taxonomy" id="1805147"/>
    <lineage>
        <taxon>Bacteria</taxon>
        <taxon>Candidatus Falkowiibacteriota</taxon>
    </lineage>
</organism>
<comment type="catalytic activity">
    <reaction evidence="13">
        <text>tRNA(Ser) + L-serine + ATP = L-seryl-tRNA(Ser) + AMP + diphosphate + H(+)</text>
        <dbReference type="Rhea" id="RHEA:12292"/>
        <dbReference type="Rhea" id="RHEA-COMP:9669"/>
        <dbReference type="Rhea" id="RHEA-COMP:9703"/>
        <dbReference type="ChEBI" id="CHEBI:15378"/>
        <dbReference type="ChEBI" id="CHEBI:30616"/>
        <dbReference type="ChEBI" id="CHEBI:33019"/>
        <dbReference type="ChEBI" id="CHEBI:33384"/>
        <dbReference type="ChEBI" id="CHEBI:78442"/>
        <dbReference type="ChEBI" id="CHEBI:78533"/>
        <dbReference type="ChEBI" id="CHEBI:456215"/>
        <dbReference type="EC" id="6.1.1.11"/>
    </reaction>
</comment>
<dbReference type="InterPro" id="IPR002317">
    <property type="entry name" value="Ser-tRNA-ligase_type_1"/>
</dbReference>
<dbReference type="InterPro" id="IPR042103">
    <property type="entry name" value="SerRS_1_N_sf"/>
</dbReference>
<dbReference type="Gene3D" id="3.30.930.10">
    <property type="entry name" value="Bira Bifunctional Protein, Domain 2"/>
    <property type="match status" value="1"/>
</dbReference>
<evidence type="ECO:0000256" key="7">
    <source>
        <dbReference type="ARBA" id="ARBA00022741"/>
    </source>
</evidence>
<keyword evidence="17" id="KW-0175">Coiled coil</keyword>
<dbReference type="GO" id="GO:0005524">
    <property type="term" value="F:ATP binding"/>
    <property type="evidence" value="ECO:0007669"/>
    <property type="project" value="UniProtKB-KW"/>
</dbReference>
<evidence type="ECO:0000256" key="14">
    <source>
        <dbReference type="NCBIfam" id="TIGR00414"/>
    </source>
</evidence>
<evidence type="ECO:0000313" key="19">
    <source>
        <dbReference type="EMBL" id="OIO07324.1"/>
    </source>
</evidence>
<evidence type="ECO:0000256" key="6">
    <source>
        <dbReference type="ARBA" id="ARBA00022598"/>
    </source>
</evidence>
<feature type="coiled-coil region" evidence="17">
    <location>
        <begin position="32"/>
        <end position="89"/>
    </location>
</feature>
<evidence type="ECO:0000256" key="12">
    <source>
        <dbReference type="ARBA" id="ARBA00047929"/>
    </source>
</evidence>
<comment type="subcellular location">
    <subcellularLocation>
        <location evidence="1">Cytoplasm</location>
    </subcellularLocation>
</comment>
<evidence type="ECO:0000256" key="17">
    <source>
        <dbReference type="SAM" id="Coils"/>
    </source>
</evidence>
<reference evidence="19 20" key="1">
    <citation type="journal article" date="2016" name="Environ. Microbiol.">
        <title>Genomic resolution of a cold subsurface aquifer community provides metabolic insights for novel microbes adapted to high CO concentrations.</title>
        <authorList>
            <person name="Probst A.J."/>
            <person name="Castelle C.J."/>
            <person name="Singh A."/>
            <person name="Brown C.T."/>
            <person name="Anantharaman K."/>
            <person name="Sharon I."/>
            <person name="Hug L.A."/>
            <person name="Burstein D."/>
            <person name="Emerson J.B."/>
            <person name="Thomas B.C."/>
            <person name="Banfield J.F."/>
        </authorList>
    </citation>
    <scope>NUCLEOTIDE SEQUENCE [LARGE SCALE GENOMIC DNA]</scope>
    <source>
        <strain evidence="19">CG1_02_41_21</strain>
    </source>
</reference>
<feature type="domain" description="Aminoacyl-transfer RNA synthetases class-II family profile" evidence="18">
    <location>
        <begin position="131"/>
        <end position="400"/>
    </location>
</feature>
<name>A0A1J4T5E0_9BACT</name>
<dbReference type="SUPFAM" id="SSF46589">
    <property type="entry name" value="tRNA-binding arm"/>
    <property type="match status" value="1"/>
</dbReference>
<comment type="catalytic activity">
    <reaction evidence="12">
        <text>tRNA(Sec) + L-serine + ATP = L-seryl-tRNA(Sec) + AMP + diphosphate + H(+)</text>
        <dbReference type="Rhea" id="RHEA:42580"/>
        <dbReference type="Rhea" id="RHEA-COMP:9742"/>
        <dbReference type="Rhea" id="RHEA-COMP:10128"/>
        <dbReference type="ChEBI" id="CHEBI:15378"/>
        <dbReference type="ChEBI" id="CHEBI:30616"/>
        <dbReference type="ChEBI" id="CHEBI:33019"/>
        <dbReference type="ChEBI" id="CHEBI:33384"/>
        <dbReference type="ChEBI" id="CHEBI:78442"/>
        <dbReference type="ChEBI" id="CHEBI:78533"/>
        <dbReference type="ChEBI" id="CHEBI:456215"/>
        <dbReference type="EC" id="6.1.1.11"/>
    </reaction>
</comment>
<dbReference type="InterPro" id="IPR002314">
    <property type="entry name" value="aa-tRNA-synt_IIb"/>
</dbReference>
<keyword evidence="9" id="KW-0648">Protein biosynthesis</keyword>
<keyword evidence="8 16" id="KW-0067">ATP-binding</keyword>
<keyword evidence="10" id="KW-0030">Aminoacyl-tRNA synthetase</keyword>
<dbReference type="PRINTS" id="PR00981">
    <property type="entry name" value="TRNASYNTHSER"/>
</dbReference>
<dbReference type="EC" id="6.1.1.11" evidence="4 14"/>
<keyword evidence="7" id="KW-0547">Nucleotide-binding</keyword>
<feature type="binding site" evidence="15">
    <location>
        <position position="221"/>
    </location>
    <ligand>
        <name>L-serine</name>
        <dbReference type="ChEBI" id="CHEBI:33384"/>
    </ligand>
</feature>
<evidence type="ECO:0000256" key="5">
    <source>
        <dbReference type="ARBA" id="ARBA00022490"/>
    </source>
</evidence>
<evidence type="ECO:0000256" key="3">
    <source>
        <dbReference type="ARBA" id="ARBA00010728"/>
    </source>
</evidence>
<dbReference type="GO" id="GO:0006434">
    <property type="term" value="P:seryl-tRNA aminoacylation"/>
    <property type="evidence" value="ECO:0007669"/>
    <property type="project" value="UniProtKB-UniRule"/>
</dbReference>
<dbReference type="InterPro" id="IPR033729">
    <property type="entry name" value="SerRS_core"/>
</dbReference>
<accession>A0A1J4T5E0</accession>
<dbReference type="GO" id="GO:0005737">
    <property type="term" value="C:cytoplasm"/>
    <property type="evidence" value="ECO:0007669"/>
    <property type="project" value="UniProtKB-SubCell"/>
</dbReference>
<dbReference type="AlphaFoldDB" id="A0A1J4T5E0"/>
<feature type="binding site" evidence="15">
    <location>
        <position position="373"/>
    </location>
    <ligand>
        <name>L-serine</name>
        <dbReference type="ChEBI" id="CHEBI:33384"/>
    </ligand>
</feature>
<keyword evidence="6 19" id="KW-0436">Ligase</keyword>
<dbReference type="Gene3D" id="1.10.287.40">
    <property type="entry name" value="Serine-tRNA synthetase, tRNA binding domain"/>
    <property type="match status" value="1"/>
</dbReference>
<evidence type="ECO:0000256" key="4">
    <source>
        <dbReference type="ARBA" id="ARBA00012840"/>
    </source>
</evidence>
<evidence type="ECO:0000256" key="13">
    <source>
        <dbReference type="ARBA" id="ARBA00048823"/>
    </source>
</evidence>
<comment type="caution">
    <text evidence="19">The sequence shown here is derived from an EMBL/GenBank/DDBJ whole genome shotgun (WGS) entry which is preliminary data.</text>
</comment>
<dbReference type="PROSITE" id="PS50862">
    <property type="entry name" value="AA_TRNA_LIGASE_II"/>
    <property type="match status" value="1"/>
</dbReference>
<dbReference type="PANTHER" id="PTHR43697">
    <property type="entry name" value="SERYL-TRNA SYNTHETASE"/>
    <property type="match status" value="1"/>
</dbReference>
<evidence type="ECO:0000256" key="15">
    <source>
        <dbReference type="PIRSR" id="PIRSR001529-1"/>
    </source>
</evidence>
<evidence type="ECO:0000313" key="20">
    <source>
        <dbReference type="Proteomes" id="UP000182860"/>
    </source>
</evidence>
<evidence type="ECO:0000256" key="9">
    <source>
        <dbReference type="ARBA" id="ARBA00022917"/>
    </source>
</evidence>
<dbReference type="InterPro" id="IPR010978">
    <property type="entry name" value="tRNA-bd_arm"/>
</dbReference>
<dbReference type="EMBL" id="MNUV01000043">
    <property type="protein sequence ID" value="OIO07324.1"/>
    <property type="molecule type" value="Genomic_DNA"/>
</dbReference>
<evidence type="ECO:0000256" key="2">
    <source>
        <dbReference type="ARBA" id="ARBA00005045"/>
    </source>
</evidence>